<feature type="compositionally biased region" description="Acidic residues" evidence="1">
    <location>
        <begin position="232"/>
        <end position="249"/>
    </location>
</feature>
<evidence type="ECO:0000313" key="5">
    <source>
        <dbReference type="Proteomes" id="UP001372834"/>
    </source>
</evidence>
<evidence type="ECO:0000259" key="3">
    <source>
        <dbReference type="Pfam" id="PF15888"/>
    </source>
</evidence>
<name>A0AAN8SAR9_POLSC</name>
<proteinExistence type="predicted"/>
<dbReference type="EMBL" id="JAWJWE010000002">
    <property type="protein sequence ID" value="KAK6642840.1"/>
    <property type="molecule type" value="Genomic_DNA"/>
</dbReference>
<feature type="signal peptide" evidence="2">
    <location>
        <begin position="1"/>
        <end position="15"/>
    </location>
</feature>
<dbReference type="AlphaFoldDB" id="A0AAN8SAR9"/>
<feature type="region of interest" description="Disordered" evidence="1">
    <location>
        <begin position="225"/>
        <end position="249"/>
    </location>
</feature>
<gene>
    <name evidence="4" type="ORF">RUM43_004342</name>
</gene>
<feature type="chain" id="PRO_5042849574" description="Folded gastrulation N-terminal domain-containing protein" evidence="2">
    <location>
        <begin position="16"/>
        <end position="249"/>
    </location>
</feature>
<sequence>MICSLLIMTIIFINGIENAKQKVKHLDAVWKEDDIDAKTKAWLLMVETGKVDEEELRRITPKSIFIAPLLTNRQGKCQEGYRYDHLGQCVKVIKVDPKFQLELLLKKLNSLYTEKTKPEEEEKPFSEPSTGPLQFSIPILNEDEREPVDIKPKLNKTEADSPAIFNTSSFVPEKPMEFIPVPLPMIMLNRTIEEKSNRTEEIEFSGMGPVNDTESFMASGFNYTDVSSGDYMPEEEVTTPDTLFLEDSD</sequence>
<evidence type="ECO:0000313" key="4">
    <source>
        <dbReference type="EMBL" id="KAK6642840.1"/>
    </source>
</evidence>
<feature type="compositionally biased region" description="Basic and acidic residues" evidence="1">
    <location>
        <begin position="115"/>
        <end position="125"/>
    </location>
</feature>
<accession>A0AAN8SAR9</accession>
<evidence type="ECO:0000256" key="1">
    <source>
        <dbReference type="SAM" id="MobiDB-lite"/>
    </source>
</evidence>
<dbReference type="Pfam" id="PF15888">
    <property type="entry name" value="FOG_N"/>
    <property type="match status" value="1"/>
</dbReference>
<keyword evidence="2" id="KW-0732">Signal</keyword>
<dbReference type="InterPro" id="IPR031761">
    <property type="entry name" value="FOG_N"/>
</dbReference>
<feature type="region of interest" description="Disordered" evidence="1">
    <location>
        <begin position="115"/>
        <end position="135"/>
    </location>
</feature>
<comment type="caution">
    <text evidence="4">The sequence shown here is derived from an EMBL/GenBank/DDBJ whole genome shotgun (WGS) entry which is preliminary data.</text>
</comment>
<feature type="domain" description="Folded gastrulation N-terminal" evidence="3">
    <location>
        <begin position="59"/>
        <end position="148"/>
    </location>
</feature>
<reference evidence="4 5" key="1">
    <citation type="submission" date="2023-10" db="EMBL/GenBank/DDBJ databases">
        <title>Genomes of two closely related lineages of the louse Polyplax serrata with different host specificities.</title>
        <authorList>
            <person name="Martinu J."/>
            <person name="Tarabai H."/>
            <person name="Stefka J."/>
            <person name="Hypsa V."/>
        </authorList>
    </citation>
    <scope>NUCLEOTIDE SEQUENCE [LARGE SCALE GENOMIC DNA]</scope>
    <source>
        <strain evidence="4">HR10_N</strain>
    </source>
</reference>
<evidence type="ECO:0000256" key="2">
    <source>
        <dbReference type="SAM" id="SignalP"/>
    </source>
</evidence>
<protein>
    <recommendedName>
        <fullName evidence="3">Folded gastrulation N-terminal domain-containing protein</fullName>
    </recommendedName>
</protein>
<dbReference type="Proteomes" id="UP001372834">
    <property type="component" value="Unassembled WGS sequence"/>
</dbReference>
<organism evidence="4 5">
    <name type="scientific">Polyplax serrata</name>
    <name type="common">Common mouse louse</name>
    <dbReference type="NCBI Taxonomy" id="468196"/>
    <lineage>
        <taxon>Eukaryota</taxon>
        <taxon>Metazoa</taxon>
        <taxon>Ecdysozoa</taxon>
        <taxon>Arthropoda</taxon>
        <taxon>Hexapoda</taxon>
        <taxon>Insecta</taxon>
        <taxon>Pterygota</taxon>
        <taxon>Neoptera</taxon>
        <taxon>Paraneoptera</taxon>
        <taxon>Psocodea</taxon>
        <taxon>Troctomorpha</taxon>
        <taxon>Phthiraptera</taxon>
        <taxon>Anoplura</taxon>
        <taxon>Polyplacidae</taxon>
        <taxon>Polyplax</taxon>
    </lineage>
</organism>